<dbReference type="PhylomeDB" id="B3N8F5"/>
<feature type="compositionally biased region" description="Low complexity" evidence="1">
    <location>
        <begin position="217"/>
        <end position="227"/>
    </location>
</feature>
<dbReference type="HOGENOM" id="CLU_1391575_0_0_1"/>
<reference evidence="2 3" key="1">
    <citation type="journal article" date="2007" name="Nature">
        <title>Evolution of genes and genomes on the Drosophila phylogeny.</title>
        <authorList>
            <consortium name="Drosophila 12 Genomes Consortium"/>
            <person name="Clark A.G."/>
            <person name="Eisen M.B."/>
            <person name="Smith D.R."/>
            <person name="Bergman C.M."/>
            <person name="Oliver B."/>
            <person name="Markow T.A."/>
            <person name="Kaufman T.C."/>
            <person name="Kellis M."/>
            <person name="Gelbart W."/>
            <person name="Iyer V.N."/>
            <person name="Pollard D.A."/>
            <person name="Sackton T.B."/>
            <person name="Larracuente A.M."/>
            <person name="Singh N.D."/>
            <person name="Abad J.P."/>
            <person name="Abt D.N."/>
            <person name="Adryan B."/>
            <person name="Aguade M."/>
            <person name="Akashi H."/>
            <person name="Anderson W.W."/>
            <person name="Aquadro C.F."/>
            <person name="Ardell D.H."/>
            <person name="Arguello R."/>
            <person name="Artieri C.G."/>
            <person name="Barbash D.A."/>
            <person name="Barker D."/>
            <person name="Barsanti P."/>
            <person name="Batterham P."/>
            <person name="Batzoglou S."/>
            <person name="Begun D."/>
            <person name="Bhutkar A."/>
            <person name="Blanco E."/>
            <person name="Bosak S.A."/>
            <person name="Bradley R.K."/>
            <person name="Brand A.D."/>
            <person name="Brent M.R."/>
            <person name="Brooks A.N."/>
            <person name="Brown R.H."/>
            <person name="Butlin R.K."/>
            <person name="Caggese C."/>
            <person name="Calvi B.R."/>
            <person name="Bernardo de Carvalho A."/>
            <person name="Caspi A."/>
            <person name="Castrezana S."/>
            <person name="Celniker S.E."/>
            <person name="Chang J.L."/>
            <person name="Chapple C."/>
            <person name="Chatterji S."/>
            <person name="Chinwalla A."/>
            <person name="Civetta A."/>
            <person name="Clifton S.W."/>
            <person name="Comeron J.M."/>
            <person name="Costello J.C."/>
            <person name="Coyne J.A."/>
            <person name="Daub J."/>
            <person name="David R.G."/>
            <person name="Delcher A.L."/>
            <person name="Delehaunty K."/>
            <person name="Do C.B."/>
            <person name="Ebling H."/>
            <person name="Edwards K."/>
            <person name="Eickbush T."/>
            <person name="Evans J.D."/>
            <person name="Filipski A."/>
            <person name="Findeiss S."/>
            <person name="Freyhult E."/>
            <person name="Fulton L."/>
            <person name="Fulton R."/>
            <person name="Garcia A.C."/>
            <person name="Gardiner A."/>
            <person name="Garfield D.A."/>
            <person name="Garvin B.E."/>
            <person name="Gibson G."/>
            <person name="Gilbert D."/>
            <person name="Gnerre S."/>
            <person name="Godfrey J."/>
            <person name="Good R."/>
            <person name="Gotea V."/>
            <person name="Gravely B."/>
            <person name="Greenberg A.J."/>
            <person name="Griffiths-Jones S."/>
            <person name="Gross S."/>
            <person name="Guigo R."/>
            <person name="Gustafson E.A."/>
            <person name="Haerty W."/>
            <person name="Hahn M.W."/>
            <person name="Halligan D.L."/>
            <person name="Halpern A.L."/>
            <person name="Halter G.M."/>
            <person name="Han M.V."/>
            <person name="Heger A."/>
            <person name="Hillier L."/>
            <person name="Hinrichs A.S."/>
            <person name="Holmes I."/>
            <person name="Hoskins R.A."/>
            <person name="Hubisz M.J."/>
            <person name="Hultmark D."/>
            <person name="Huntley M.A."/>
            <person name="Jaffe D.B."/>
            <person name="Jagadeeshan S."/>
            <person name="Jeck W.R."/>
            <person name="Johnson J."/>
            <person name="Jones C.D."/>
            <person name="Jordan W.C."/>
            <person name="Karpen G.H."/>
            <person name="Kataoka E."/>
            <person name="Keightley P.D."/>
            <person name="Kheradpour P."/>
            <person name="Kirkness E.F."/>
            <person name="Koerich L.B."/>
            <person name="Kristiansen K."/>
            <person name="Kudrna D."/>
            <person name="Kulathinal R.J."/>
            <person name="Kumar S."/>
            <person name="Kwok R."/>
            <person name="Lander E."/>
            <person name="Langley C.H."/>
            <person name="Lapoint R."/>
            <person name="Lazzaro B.P."/>
            <person name="Lee S.J."/>
            <person name="Levesque L."/>
            <person name="Li R."/>
            <person name="Lin C.F."/>
            <person name="Lin M.F."/>
            <person name="Lindblad-Toh K."/>
            <person name="Llopart A."/>
            <person name="Long M."/>
            <person name="Low L."/>
            <person name="Lozovsky E."/>
            <person name="Lu J."/>
            <person name="Luo M."/>
            <person name="Machado C.A."/>
            <person name="Makalowski W."/>
            <person name="Marzo M."/>
            <person name="Matsuda M."/>
            <person name="Matzkin L."/>
            <person name="McAllister B."/>
            <person name="McBride C.S."/>
            <person name="McKernan B."/>
            <person name="McKernan K."/>
            <person name="Mendez-Lago M."/>
            <person name="Minx P."/>
            <person name="Mollenhauer M.U."/>
            <person name="Montooth K."/>
            <person name="Mount S.M."/>
            <person name="Mu X."/>
            <person name="Myers E."/>
            <person name="Negre B."/>
            <person name="Newfeld S."/>
            <person name="Nielsen R."/>
            <person name="Noor M.A."/>
            <person name="O'Grady P."/>
            <person name="Pachter L."/>
            <person name="Papaceit M."/>
            <person name="Parisi M.J."/>
            <person name="Parisi M."/>
            <person name="Parts L."/>
            <person name="Pedersen J.S."/>
            <person name="Pesole G."/>
            <person name="Phillippy A.M."/>
            <person name="Ponting C.P."/>
            <person name="Pop M."/>
            <person name="Porcelli D."/>
            <person name="Powell J.R."/>
            <person name="Prohaska S."/>
            <person name="Pruitt K."/>
            <person name="Puig M."/>
            <person name="Quesneville H."/>
            <person name="Ram K.R."/>
            <person name="Rand D."/>
            <person name="Rasmussen M.D."/>
            <person name="Reed L.K."/>
            <person name="Reenan R."/>
            <person name="Reily A."/>
            <person name="Remington K.A."/>
            <person name="Rieger T.T."/>
            <person name="Ritchie M.G."/>
            <person name="Robin C."/>
            <person name="Rogers Y.H."/>
            <person name="Rohde C."/>
            <person name="Rozas J."/>
            <person name="Rubenfield M.J."/>
            <person name="Ruiz A."/>
            <person name="Russo S."/>
            <person name="Salzberg S.L."/>
            <person name="Sanchez-Gracia A."/>
            <person name="Saranga D.J."/>
            <person name="Sato H."/>
            <person name="Schaeffer S.W."/>
            <person name="Schatz M.C."/>
            <person name="Schlenke T."/>
            <person name="Schwartz R."/>
            <person name="Segarra C."/>
            <person name="Singh R.S."/>
            <person name="Sirot L."/>
            <person name="Sirota M."/>
            <person name="Sisneros N.B."/>
            <person name="Smith C.D."/>
            <person name="Smith T.F."/>
            <person name="Spieth J."/>
            <person name="Stage D.E."/>
            <person name="Stark A."/>
            <person name="Stephan W."/>
            <person name="Strausberg R.L."/>
            <person name="Strempel S."/>
            <person name="Sturgill D."/>
            <person name="Sutton G."/>
            <person name="Sutton G.G."/>
            <person name="Tao W."/>
            <person name="Teichmann S."/>
            <person name="Tobari Y.N."/>
            <person name="Tomimura Y."/>
            <person name="Tsolas J.M."/>
            <person name="Valente V.L."/>
            <person name="Venter E."/>
            <person name="Venter J.C."/>
            <person name="Vicario S."/>
            <person name="Vieira F.G."/>
            <person name="Vilella A.J."/>
            <person name="Villasante A."/>
            <person name="Walenz B."/>
            <person name="Wang J."/>
            <person name="Wasserman M."/>
            <person name="Watts T."/>
            <person name="Wilson D."/>
            <person name="Wilson R.K."/>
            <person name="Wing R.A."/>
            <person name="Wolfner M.F."/>
            <person name="Wong A."/>
            <person name="Wong G.K."/>
            <person name="Wu C.I."/>
            <person name="Wu G."/>
            <person name="Yamamoto D."/>
            <person name="Yang H.P."/>
            <person name="Yang S.P."/>
            <person name="Yorke J.A."/>
            <person name="Yoshida K."/>
            <person name="Zdobnov E."/>
            <person name="Zhang P."/>
            <person name="Zhang Y."/>
            <person name="Zimin A.V."/>
            <person name="Baldwin J."/>
            <person name="Abdouelleil A."/>
            <person name="Abdulkadir J."/>
            <person name="Abebe A."/>
            <person name="Abera B."/>
            <person name="Abreu J."/>
            <person name="Acer S.C."/>
            <person name="Aftuck L."/>
            <person name="Alexander A."/>
            <person name="An P."/>
            <person name="Anderson E."/>
            <person name="Anderson S."/>
            <person name="Arachi H."/>
            <person name="Azer M."/>
            <person name="Bachantsang P."/>
            <person name="Barry A."/>
            <person name="Bayul T."/>
            <person name="Berlin A."/>
            <person name="Bessette D."/>
            <person name="Bloom T."/>
            <person name="Blye J."/>
            <person name="Boguslavskiy L."/>
            <person name="Bonnet C."/>
            <person name="Boukhgalter B."/>
            <person name="Bourzgui I."/>
            <person name="Brown A."/>
            <person name="Cahill P."/>
            <person name="Channer S."/>
            <person name="Cheshatsang Y."/>
            <person name="Chuda L."/>
            <person name="Citroen M."/>
            <person name="Collymore A."/>
            <person name="Cooke P."/>
            <person name="Costello M."/>
            <person name="D'Aco K."/>
            <person name="Daza R."/>
            <person name="De Haan G."/>
            <person name="DeGray S."/>
            <person name="DeMaso C."/>
            <person name="Dhargay N."/>
            <person name="Dooley K."/>
            <person name="Dooley E."/>
            <person name="Doricent M."/>
            <person name="Dorje P."/>
            <person name="Dorjee K."/>
            <person name="Dupes A."/>
            <person name="Elong R."/>
            <person name="Falk J."/>
            <person name="Farina A."/>
            <person name="Faro S."/>
            <person name="Ferguson D."/>
            <person name="Fisher S."/>
            <person name="Foley C.D."/>
            <person name="Franke A."/>
            <person name="Friedrich D."/>
            <person name="Gadbois L."/>
            <person name="Gearin G."/>
            <person name="Gearin C.R."/>
            <person name="Giannoukos G."/>
            <person name="Goode T."/>
            <person name="Graham J."/>
            <person name="Grandbois E."/>
            <person name="Grewal S."/>
            <person name="Gyaltsen K."/>
            <person name="Hafez N."/>
            <person name="Hagos B."/>
            <person name="Hall J."/>
            <person name="Henson C."/>
            <person name="Hollinger A."/>
            <person name="Honan T."/>
            <person name="Huard M.D."/>
            <person name="Hughes L."/>
            <person name="Hurhula B."/>
            <person name="Husby M.E."/>
            <person name="Kamat A."/>
            <person name="Kanga B."/>
            <person name="Kashin S."/>
            <person name="Khazanovich D."/>
            <person name="Kisner P."/>
            <person name="Lance K."/>
            <person name="Lara M."/>
            <person name="Lee W."/>
            <person name="Lennon N."/>
            <person name="Letendre F."/>
            <person name="LeVine R."/>
            <person name="Lipovsky A."/>
            <person name="Liu X."/>
            <person name="Liu J."/>
            <person name="Liu S."/>
            <person name="Lokyitsang T."/>
            <person name="Lokyitsang Y."/>
            <person name="Lubonja R."/>
            <person name="Lui A."/>
            <person name="MacDonald P."/>
            <person name="Magnisalis V."/>
            <person name="Maru K."/>
            <person name="Matthews C."/>
            <person name="McCusker W."/>
            <person name="McDonough S."/>
            <person name="Mehta T."/>
            <person name="Meldrim J."/>
            <person name="Meneus L."/>
            <person name="Mihai O."/>
            <person name="Mihalev A."/>
            <person name="Mihova T."/>
            <person name="Mittelman R."/>
            <person name="Mlenga V."/>
            <person name="Montmayeur A."/>
            <person name="Mulrain L."/>
            <person name="Navidi A."/>
            <person name="Naylor J."/>
            <person name="Negash T."/>
            <person name="Nguyen T."/>
            <person name="Nguyen N."/>
            <person name="Nicol R."/>
            <person name="Norbu C."/>
            <person name="Norbu N."/>
            <person name="Novod N."/>
            <person name="O'Neill B."/>
            <person name="Osman S."/>
            <person name="Markiewicz E."/>
            <person name="Oyono O.L."/>
            <person name="Patti C."/>
            <person name="Phunkhang P."/>
            <person name="Pierre F."/>
            <person name="Priest M."/>
            <person name="Raghuraman S."/>
            <person name="Rege F."/>
            <person name="Reyes R."/>
            <person name="Rise C."/>
            <person name="Rogov P."/>
            <person name="Ross K."/>
            <person name="Ryan E."/>
            <person name="Settipalli S."/>
            <person name="Shea T."/>
            <person name="Sherpa N."/>
            <person name="Shi L."/>
            <person name="Shih D."/>
            <person name="Sparrow T."/>
            <person name="Spaulding J."/>
            <person name="Stalker J."/>
            <person name="Stange-Thomann N."/>
            <person name="Stavropoulos S."/>
            <person name="Stone C."/>
            <person name="Strader C."/>
            <person name="Tesfaye S."/>
            <person name="Thomson T."/>
            <person name="Thoulutsang Y."/>
            <person name="Thoulutsang D."/>
            <person name="Topham K."/>
            <person name="Topping I."/>
            <person name="Tsamla T."/>
            <person name="Vassiliev H."/>
            <person name="Vo A."/>
            <person name="Wangchuk T."/>
            <person name="Wangdi T."/>
            <person name="Weiand M."/>
            <person name="Wilkinson J."/>
            <person name="Wilson A."/>
            <person name="Yadav S."/>
            <person name="Young G."/>
            <person name="Yu Q."/>
            <person name="Zembek L."/>
            <person name="Zhong D."/>
            <person name="Zimmer A."/>
            <person name="Zwirko Z."/>
            <person name="Jaffe D.B."/>
            <person name="Alvarez P."/>
            <person name="Brockman W."/>
            <person name="Butler J."/>
            <person name="Chin C."/>
            <person name="Gnerre S."/>
            <person name="Grabherr M."/>
            <person name="Kleber M."/>
            <person name="Mauceli E."/>
            <person name="MacCallum I."/>
        </authorList>
    </citation>
    <scope>NUCLEOTIDE SEQUENCE [LARGE SCALE GENOMIC DNA]</scope>
    <source>
        <strain evidence="2 3">TSC#14021-0224.01</strain>
    </source>
</reference>
<feature type="compositionally biased region" description="Polar residues" evidence="1">
    <location>
        <begin position="161"/>
        <end position="172"/>
    </location>
</feature>
<proteinExistence type="predicted"/>
<dbReference type="Proteomes" id="UP000008711">
    <property type="component" value="Unassembled WGS sequence"/>
</dbReference>
<name>B3N8F5_DROER</name>
<evidence type="ECO:0000256" key="1">
    <source>
        <dbReference type="SAM" id="MobiDB-lite"/>
    </source>
</evidence>
<dbReference type="OrthoDB" id="10448520at2759"/>
<accession>B3N8F5</accession>
<evidence type="ECO:0000313" key="3">
    <source>
        <dbReference type="Proteomes" id="UP000008711"/>
    </source>
</evidence>
<protein>
    <submittedName>
        <fullName evidence="2">Uncharacterized protein</fullName>
    </submittedName>
</protein>
<dbReference type="OMA" id="QYTNGRY"/>
<dbReference type="EMBL" id="CH954177">
    <property type="protein sequence ID" value="EDV58378.1"/>
    <property type="molecule type" value="Genomic_DNA"/>
</dbReference>
<feature type="compositionally biased region" description="Low complexity" evidence="1">
    <location>
        <begin position="182"/>
        <end position="200"/>
    </location>
</feature>
<reference evidence="2 3" key="2">
    <citation type="journal article" date="2008" name="Bioinformatics">
        <title>Assembly reconciliation.</title>
        <authorList>
            <person name="Zimin A.V."/>
            <person name="Smith D.R."/>
            <person name="Sutton G."/>
            <person name="Yorke J.A."/>
        </authorList>
    </citation>
    <scope>NUCLEOTIDE SEQUENCE [LARGE SCALE GENOMIC DNA]</scope>
    <source>
        <strain evidence="2 3">TSC#14021-0224.01</strain>
    </source>
</reference>
<sequence length="227" mass="25573">MGACRPRKCIVDQRTIAVRRRRTLIRLIALHRLVLETGMQIMNRRTPTSIEILGPARRLNSRRRSRRNRRIGRRMLLGDRRPRAAFSMPSLGHPGQNPFSSRTNPLWGQANIITTPRSLAALNGLASGNREPNSLSVMVRYLDGRFHFTLASSEDTRNENHGVQNGQHQEAQGGNDRNLHPAAQAADENNNVQNQNPQAPDADDANGRVEVQEDQDAQAQNRDQNEE</sequence>
<dbReference type="AlphaFoldDB" id="B3N8F5"/>
<evidence type="ECO:0000313" key="2">
    <source>
        <dbReference type="EMBL" id="EDV58378.1"/>
    </source>
</evidence>
<dbReference type="KEGG" id="der:6541354"/>
<organism evidence="2 3">
    <name type="scientific">Drosophila erecta</name>
    <name type="common">Fruit fly</name>
    <dbReference type="NCBI Taxonomy" id="7220"/>
    <lineage>
        <taxon>Eukaryota</taxon>
        <taxon>Metazoa</taxon>
        <taxon>Ecdysozoa</taxon>
        <taxon>Arthropoda</taxon>
        <taxon>Hexapoda</taxon>
        <taxon>Insecta</taxon>
        <taxon>Pterygota</taxon>
        <taxon>Neoptera</taxon>
        <taxon>Endopterygota</taxon>
        <taxon>Diptera</taxon>
        <taxon>Brachycera</taxon>
        <taxon>Muscomorpha</taxon>
        <taxon>Ephydroidea</taxon>
        <taxon>Drosophilidae</taxon>
        <taxon>Drosophila</taxon>
        <taxon>Sophophora</taxon>
    </lineage>
</organism>
<gene>
    <name evidence="2" type="primary">Dere\GG24020</name>
    <name evidence="2" type="synonym">dere_GLEANR_8789</name>
    <name evidence="2" type="synonym">GG24020</name>
    <name evidence="2" type="ORF">Dere_GG24020</name>
</gene>
<keyword evidence="3" id="KW-1185">Reference proteome</keyword>
<feature type="region of interest" description="Disordered" evidence="1">
    <location>
        <begin position="155"/>
        <end position="227"/>
    </location>
</feature>